<evidence type="ECO:0000256" key="9">
    <source>
        <dbReference type="ARBA" id="ARBA00023201"/>
    </source>
</evidence>
<evidence type="ECO:0000256" key="12">
    <source>
        <dbReference type="SAM" id="MobiDB-lite"/>
    </source>
</evidence>
<keyword evidence="14" id="KW-0732">Signal</keyword>
<evidence type="ECO:0000256" key="2">
    <source>
        <dbReference type="ARBA" id="ARBA00022448"/>
    </source>
</evidence>
<keyword evidence="5 13" id="KW-1133">Transmembrane helix</keyword>
<dbReference type="PANTHER" id="PTHR10110">
    <property type="entry name" value="SODIUM/HYDROGEN EXCHANGER"/>
    <property type="match status" value="1"/>
</dbReference>
<name>A0AAW1NSK1_9CHLO</name>
<feature type="transmembrane region" description="Helical" evidence="13">
    <location>
        <begin position="167"/>
        <end position="185"/>
    </location>
</feature>
<comment type="catalytic activity">
    <reaction evidence="10">
        <text>Na(+)(in) + H(+)(out) = Na(+)(out) + H(+)(in)</text>
        <dbReference type="Rhea" id="RHEA:29419"/>
        <dbReference type="ChEBI" id="CHEBI:15378"/>
        <dbReference type="ChEBI" id="CHEBI:29101"/>
    </reaction>
</comment>
<feature type="region of interest" description="Disordered" evidence="12">
    <location>
        <begin position="1081"/>
        <end position="1121"/>
    </location>
</feature>
<reference evidence="16 17" key="1">
    <citation type="journal article" date="2024" name="Nat. Commun.">
        <title>Phylogenomics reveals the evolutionary origins of lichenization in chlorophyte algae.</title>
        <authorList>
            <person name="Puginier C."/>
            <person name="Libourel C."/>
            <person name="Otte J."/>
            <person name="Skaloud P."/>
            <person name="Haon M."/>
            <person name="Grisel S."/>
            <person name="Petersen M."/>
            <person name="Berrin J.G."/>
            <person name="Delaux P.M."/>
            <person name="Dal Grande F."/>
            <person name="Keller J."/>
        </authorList>
    </citation>
    <scope>NUCLEOTIDE SEQUENCE [LARGE SCALE GENOMIC DNA]</scope>
    <source>
        <strain evidence="16 17">SAG 2036</strain>
    </source>
</reference>
<evidence type="ECO:0000259" key="15">
    <source>
        <dbReference type="Pfam" id="PF00999"/>
    </source>
</evidence>
<keyword evidence="17" id="KW-1185">Reference proteome</keyword>
<feature type="transmembrane region" description="Helical" evidence="13">
    <location>
        <begin position="364"/>
        <end position="385"/>
    </location>
</feature>
<protein>
    <recommendedName>
        <fullName evidence="15">Cation/H+ exchanger transmembrane domain-containing protein</fullName>
    </recommendedName>
</protein>
<evidence type="ECO:0000256" key="3">
    <source>
        <dbReference type="ARBA" id="ARBA00022475"/>
    </source>
</evidence>
<dbReference type="AlphaFoldDB" id="A0AAW1NSK1"/>
<dbReference type="GO" id="GO:0015386">
    <property type="term" value="F:potassium:proton antiporter activity"/>
    <property type="evidence" value="ECO:0007669"/>
    <property type="project" value="TreeGrafter"/>
</dbReference>
<feature type="transmembrane region" description="Helical" evidence="13">
    <location>
        <begin position="233"/>
        <end position="258"/>
    </location>
</feature>
<keyword evidence="2" id="KW-0813">Transport</keyword>
<evidence type="ECO:0000256" key="6">
    <source>
        <dbReference type="ARBA" id="ARBA00023053"/>
    </source>
</evidence>
<evidence type="ECO:0000256" key="8">
    <source>
        <dbReference type="ARBA" id="ARBA00023136"/>
    </source>
</evidence>
<dbReference type="Proteomes" id="UP001465755">
    <property type="component" value="Unassembled WGS sequence"/>
</dbReference>
<accession>A0AAW1NSK1</accession>
<dbReference type="Gene3D" id="6.10.140.1330">
    <property type="match status" value="1"/>
</dbReference>
<evidence type="ECO:0000256" key="10">
    <source>
        <dbReference type="ARBA" id="ARBA00047524"/>
    </source>
</evidence>
<feature type="transmembrane region" description="Helical" evidence="13">
    <location>
        <begin position="430"/>
        <end position="455"/>
    </location>
</feature>
<feature type="transmembrane region" description="Helical" evidence="13">
    <location>
        <begin position="68"/>
        <end position="85"/>
    </location>
</feature>
<organism evidence="16 17">
    <name type="scientific">Symbiochloris irregularis</name>
    <dbReference type="NCBI Taxonomy" id="706552"/>
    <lineage>
        <taxon>Eukaryota</taxon>
        <taxon>Viridiplantae</taxon>
        <taxon>Chlorophyta</taxon>
        <taxon>core chlorophytes</taxon>
        <taxon>Trebouxiophyceae</taxon>
        <taxon>Trebouxiales</taxon>
        <taxon>Trebouxiaceae</taxon>
        <taxon>Symbiochloris</taxon>
    </lineage>
</organism>
<dbReference type="Pfam" id="PF00999">
    <property type="entry name" value="Na_H_Exchanger"/>
    <property type="match status" value="1"/>
</dbReference>
<gene>
    <name evidence="16" type="ORF">WJX73_006506</name>
</gene>
<feature type="transmembrane region" description="Helical" evidence="13">
    <location>
        <begin position="325"/>
        <end position="344"/>
    </location>
</feature>
<feature type="transmembrane region" description="Helical" evidence="13">
    <location>
        <begin position="41"/>
        <end position="61"/>
    </location>
</feature>
<keyword evidence="6" id="KW-0915">Sodium</keyword>
<dbReference type="GO" id="GO:0015385">
    <property type="term" value="F:sodium:proton antiporter activity"/>
    <property type="evidence" value="ECO:0007669"/>
    <property type="project" value="InterPro"/>
</dbReference>
<dbReference type="EMBL" id="JALJOQ010000172">
    <property type="protein sequence ID" value="KAK9791813.1"/>
    <property type="molecule type" value="Genomic_DNA"/>
</dbReference>
<evidence type="ECO:0000256" key="7">
    <source>
        <dbReference type="ARBA" id="ARBA00023065"/>
    </source>
</evidence>
<dbReference type="GO" id="GO:0005886">
    <property type="term" value="C:plasma membrane"/>
    <property type="evidence" value="ECO:0007669"/>
    <property type="project" value="UniProtKB-SubCell"/>
</dbReference>
<evidence type="ECO:0000256" key="11">
    <source>
        <dbReference type="ARBA" id="ARBA00047912"/>
    </source>
</evidence>
<feature type="region of interest" description="Disordered" evidence="12">
    <location>
        <begin position="1006"/>
        <end position="1030"/>
    </location>
</feature>
<sequence>MITCAPLTFAVRGSILLWTLVSLPVGTLAETAPEHTDPVDVLSFLVLTLVLGVFTLHLLAFTKVPYTALLLIWGIIIGICVQTFAQHFKLLGPGTRLWENIDPELLLAVFLPIILFGGAFALQWHLVRKLIWSSLLLAGPGVFLGTALLAVLVKYTFPYNWRWVECLLFGAAFSATDPVAVIAVLREAGLSPRLRTLVDCEALFNDGSAYVLFYLLQTWAEKRYQSVGRSFRLFAQLTAGGPATGLAFGMATTVWLRFMYNTPLGEITLTIASAFGTYLVGAELFGVSGVLAVVTLGIWMAAFGKHHISAKVQHPLEIIWEELEFIANTLIFVLSGAIIAGNIYEGSKKDNPNSIRGVDYLYALLLWVYLLVIRVIMLALAYPFLRNMGYGITAKECIVLSWAGLRGAVGLSLALIVYLDTDIGDARFSILTFFYMGAQAFLTVVIQGTSTPLLLRALGMTKPPSVRRAFLHHVLRTTEEHGEGQLRFAEGDKVLGDPHWPMVRQLTLLDTASLLKRYVSKVNLSTHALPHLDLGEYERHVALQLNRSARLIEGRARILNAVRQTYVDFLHDTYISGQQLYHLQDSADRAGDHLDVPLGDWAHLRRACRVPRLVKRFVELTHASRLGSQALRLLFTRLEHSATLALAFVHAHELAVRDMTTYGELAEWDAETEREQAEAARVGVAVHLDDIVELMRKNVTQQVIGESRAQRRQALQYIAAMRGAFPEVLRAIKTLQLSQEMLVFKEAYLAEVGKTGLLDEVELDQLQNLVEKKFKRLHFNPPQLPHTDPSTSLAAHPLFADIAPHDFQSQVLRHAKLEIFADLMAQHASVGDVAWRSCGVALALGHGQQPLSDLDSPALTELFRQARVETGSQGSQLRIAGGALLVTGTLGQSPHSSSPKHTPREQFVGPCLLPPTPAVFSCVTLVRVLHLPPTLNMDALEKAASPKDAQALENEELNAASLGPRAQHYLNALRRTSDMLHQEHVGPSREGFAAQNPLHSLFTTSAAQGPTQQNGTVRPGSVADQSGESMGLVKRRNLATGLNMGHIDPLSPRGTSFTSTYPSQSAHRQALPEGWLTHAARTASGALSSSRTDAPHGAVHESPGQIRATHTGSHHRGLLQH</sequence>
<evidence type="ECO:0000313" key="16">
    <source>
        <dbReference type="EMBL" id="KAK9791813.1"/>
    </source>
</evidence>
<feature type="transmembrane region" description="Helical" evidence="13">
    <location>
        <begin position="397"/>
        <end position="418"/>
    </location>
</feature>
<comment type="caution">
    <text evidence="16">The sequence shown here is derived from an EMBL/GenBank/DDBJ whole genome shotgun (WGS) entry which is preliminary data.</text>
</comment>
<evidence type="ECO:0000256" key="14">
    <source>
        <dbReference type="SAM" id="SignalP"/>
    </source>
</evidence>
<dbReference type="InterPro" id="IPR018422">
    <property type="entry name" value="Cation/H_exchanger_CPA1"/>
</dbReference>
<evidence type="ECO:0000256" key="13">
    <source>
        <dbReference type="SAM" id="Phobius"/>
    </source>
</evidence>
<feature type="compositionally biased region" description="Polar residues" evidence="12">
    <location>
        <begin position="1006"/>
        <end position="1016"/>
    </location>
</feature>
<evidence type="ECO:0000256" key="5">
    <source>
        <dbReference type="ARBA" id="ARBA00022989"/>
    </source>
</evidence>
<feature type="chain" id="PRO_5043721590" description="Cation/H+ exchanger transmembrane domain-containing protein" evidence="14">
    <location>
        <begin position="30"/>
        <end position="1121"/>
    </location>
</feature>
<feature type="transmembrane region" description="Helical" evidence="13">
    <location>
        <begin position="278"/>
        <end position="304"/>
    </location>
</feature>
<dbReference type="PANTHER" id="PTHR10110:SF86">
    <property type="entry name" value="SODIUM_HYDROGEN EXCHANGER 7"/>
    <property type="match status" value="1"/>
</dbReference>
<evidence type="ECO:0000256" key="1">
    <source>
        <dbReference type="ARBA" id="ARBA00004651"/>
    </source>
</evidence>
<keyword evidence="4 13" id="KW-0812">Transmembrane</keyword>
<feature type="signal peptide" evidence="14">
    <location>
        <begin position="1"/>
        <end position="29"/>
    </location>
</feature>
<keyword evidence="8 13" id="KW-0472">Membrane</keyword>
<evidence type="ECO:0000256" key="4">
    <source>
        <dbReference type="ARBA" id="ARBA00022692"/>
    </source>
</evidence>
<comment type="subcellular location">
    <subcellularLocation>
        <location evidence="1">Cell membrane</location>
        <topology evidence="1">Multi-pass membrane protein</topology>
    </subcellularLocation>
</comment>
<keyword evidence="9" id="KW-0739">Sodium transport</keyword>
<keyword evidence="7" id="KW-0406">Ion transport</keyword>
<feature type="transmembrane region" description="Helical" evidence="13">
    <location>
        <begin position="134"/>
        <end position="155"/>
    </location>
</feature>
<evidence type="ECO:0000313" key="17">
    <source>
        <dbReference type="Proteomes" id="UP001465755"/>
    </source>
</evidence>
<dbReference type="GO" id="GO:0098719">
    <property type="term" value="P:sodium ion import across plasma membrane"/>
    <property type="evidence" value="ECO:0007669"/>
    <property type="project" value="TreeGrafter"/>
</dbReference>
<keyword evidence="3" id="KW-1003">Cell membrane</keyword>
<dbReference type="InterPro" id="IPR006153">
    <property type="entry name" value="Cation/H_exchanger_TM"/>
</dbReference>
<feature type="transmembrane region" description="Helical" evidence="13">
    <location>
        <begin position="105"/>
        <end position="122"/>
    </location>
</feature>
<comment type="catalytic activity">
    <reaction evidence="11">
        <text>K(+)(in) + H(+)(out) = K(+)(out) + H(+)(in)</text>
        <dbReference type="Rhea" id="RHEA:29467"/>
        <dbReference type="ChEBI" id="CHEBI:15378"/>
        <dbReference type="ChEBI" id="CHEBI:29103"/>
    </reaction>
</comment>
<feature type="compositionally biased region" description="Basic residues" evidence="12">
    <location>
        <begin position="1112"/>
        <end position="1121"/>
    </location>
</feature>
<dbReference type="GO" id="GO:0051453">
    <property type="term" value="P:regulation of intracellular pH"/>
    <property type="evidence" value="ECO:0007669"/>
    <property type="project" value="TreeGrafter"/>
</dbReference>
<feature type="domain" description="Cation/H+ exchanger transmembrane" evidence="15">
    <location>
        <begin position="50"/>
        <end position="456"/>
    </location>
</feature>
<proteinExistence type="predicted"/>